<keyword evidence="2" id="KW-1133">Transmembrane helix</keyword>
<evidence type="ECO:0000313" key="3">
    <source>
        <dbReference type="EMBL" id="SDT74414.1"/>
    </source>
</evidence>
<keyword evidence="2" id="KW-0812">Transmembrane</keyword>
<keyword evidence="4" id="KW-1185">Reference proteome</keyword>
<proteinExistence type="predicted"/>
<sequence>MRWGPLQWLRNSAERSGLIQLLAPSLAADTSLLDKLAVPVIGAIGVITVAVITLIGTYRSSGRTAQVQRDNELDQRADRQNERLMQELVRVTALLEIRERERDAAVQARDQARETLGEYREKYAALRVRVRHAGLDPDTLGENL</sequence>
<keyword evidence="1" id="KW-0175">Coiled coil</keyword>
<evidence type="ECO:0000256" key="2">
    <source>
        <dbReference type="SAM" id="Phobius"/>
    </source>
</evidence>
<dbReference type="AlphaFoldDB" id="A0A1H2CVL5"/>
<feature type="coiled-coil region" evidence="1">
    <location>
        <begin position="81"/>
        <end position="129"/>
    </location>
</feature>
<feature type="transmembrane region" description="Helical" evidence="2">
    <location>
        <begin position="37"/>
        <end position="58"/>
    </location>
</feature>
<accession>A0A1H2CVL5</accession>
<gene>
    <name evidence="3" type="ORF">SAMN04489716_6974</name>
</gene>
<reference evidence="3 4" key="1">
    <citation type="submission" date="2016-10" db="EMBL/GenBank/DDBJ databases">
        <authorList>
            <person name="de Groot N.N."/>
        </authorList>
    </citation>
    <scope>NUCLEOTIDE SEQUENCE [LARGE SCALE GENOMIC DNA]</scope>
    <source>
        <strain evidence="3 4">DSM 43941</strain>
    </source>
</reference>
<dbReference type="Proteomes" id="UP000198688">
    <property type="component" value="Chromosome I"/>
</dbReference>
<name>A0A1H2CVL5_9ACTN</name>
<evidence type="ECO:0000313" key="4">
    <source>
        <dbReference type="Proteomes" id="UP000198688"/>
    </source>
</evidence>
<keyword evidence="2" id="KW-0472">Membrane</keyword>
<dbReference type="EMBL" id="LT629758">
    <property type="protein sequence ID" value="SDT74414.1"/>
    <property type="molecule type" value="Genomic_DNA"/>
</dbReference>
<evidence type="ECO:0000256" key="1">
    <source>
        <dbReference type="SAM" id="Coils"/>
    </source>
</evidence>
<dbReference type="RefSeq" id="WP_157751910.1">
    <property type="nucleotide sequence ID" value="NZ_BOMJ01000003.1"/>
</dbReference>
<organism evidence="3 4">
    <name type="scientific">Actinoplanes derwentensis</name>
    <dbReference type="NCBI Taxonomy" id="113562"/>
    <lineage>
        <taxon>Bacteria</taxon>
        <taxon>Bacillati</taxon>
        <taxon>Actinomycetota</taxon>
        <taxon>Actinomycetes</taxon>
        <taxon>Micromonosporales</taxon>
        <taxon>Micromonosporaceae</taxon>
        <taxon>Actinoplanes</taxon>
    </lineage>
</organism>
<protein>
    <submittedName>
        <fullName evidence="3">Uncharacterized protein</fullName>
    </submittedName>
</protein>